<keyword evidence="4" id="KW-1185">Reference proteome</keyword>
<organism evidence="3 4">
    <name type="scientific">Trema orientale</name>
    <name type="common">Charcoal tree</name>
    <name type="synonym">Celtis orientalis</name>
    <dbReference type="NCBI Taxonomy" id="63057"/>
    <lineage>
        <taxon>Eukaryota</taxon>
        <taxon>Viridiplantae</taxon>
        <taxon>Streptophyta</taxon>
        <taxon>Embryophyta</taxon>
        <taxon>Tracheophyta</taxon>
        <taxon>Spermatophyta</taxon>
        <taxon>Magnoliopsida</taxon>
        <taxon>eudicotyledons</taxon>
        <taxon>Gunneridae</taxon>
        <taxon>Pentapetalae</taxon>
        <taxon>rosids</taxon>
        <taxon>fabids</taxon>
        <taxon>Rosales</taxon>
        <taxon>Cannabaceae</taxon>
        <taxon>Trema</taxon>
    </lineage>
</organism>
<dbReference type="GO" id="GO:0004866">
    <property type="term" value="F:endopeptidase inhibitor activity"/>
    <property type="evidence" value="ECO:0007669"/>
    <property type="project" value="InterPro"/>
</dbReference>
<dbReference type="CDD" id="cd23367">
    <property type="entry name" value="beta-trefoil_STI_KPI104-like"/>
    <property type="match status" value="1"/>
</dbReference>
<comment type="similarity">
    <text evidence="1">Belongs to the protease inhibitor I3 (leguminous Kunitz-type inhibitor) family.</text>
</comment>
<evidence type="ECO:0000313" key="3">
    <source>
        <dbReference type="EMBL" id="PON98556.1"/>
    </source>
</evidence>
<protein>
    <submittedName>
        <fullName evidence="3">Proteinase inhibitor I3, Kunitz legume</fullName>
    </submittedName>
</protein>
<dbReference type="Gene3D" id="2.80.10.50">
    <property type="match status" value="1"/>
</dbReference>
<dbReference type="InterPro" id="IPR002160">
    <property type="entry name" value="Prot_inh_Kunz-lg"/>
</dbReference>
<comment type="caution">
    <text evidence="3">The sequence shown here is derived from an EMBL/GenBank/DDBJ whole genome shotgun (WGS) entry which is preliminary data.</text>
</comment>
<evidence type="ECO:0000256" key="2">
    <source>
        <dbReference type="ARBA" id="ARBA00023157"/>
    </source>
</evidence>
<dbReference type="EMBL" id="JXTC01000024">
    <property type="protein sequence ID" value="PON98556.1"/>
    <property type="molecule type" value="Genomic_DNA"/>
</dbReference>
<dbReference type="OrthoDB" id="1918435at2759"/>
<dbReference type="PANTHER" id="PTHR33107:SF81">
    <property type="entry name" value="TRYPSIN INHIBITOR A"/>
    <property type="match status" value="1"/>
</dbReference>
<dbReference type="STRING" id="63057.A0A2P5FLC6"/>
<evidence type="ECO:0000313" key="4">
    <source>
        <dbReference type="Proteomes" id="UP000237000"/>
    </source>
</evidence>
<proteinExistence type="inferred from homology"/>
<dbReference type="SMART" id="SM00452">
    <property type="entry name" value="STI"/>
    <property type="match status" value="1"/>
</dbReference>
<accession>A0A2P5FLC6</accession>
<name>A0A2P5FLC6_TREOI</name>
<sequence>MFSLLLTARESLPPSPSIDKMKPMKMIMIILTWLIFTTTTSTPQNGTNPPVLDTAGWPLRRGTKYYIKPAVARNGGRLTMINRSRNRNGSCAFYVGQEQNDVVSASSSGLPVILSPFFRGQNVVRENKNFKIQFAEPVENITSSCNNSSTTTVKYSTVWGVGLQEERSGRRLIETGDNKGYANYFHVIRLLHKDDDDDDDDIIMYGLRWCPVEICPNCRLYCGDIGVYVEKGKRLLALDGNSVLPVVFERA</sequence>
<dbReference type="SUPFAM" id="SSF50386">
    <property type="entry name" value="STI-like"/>
    <property type="match status" value="1"/>
</dbReference>
<dbReference type="Pfam" id="PF00197">
    <property type="entry name" value="Kunitz_legume"/>
    <property type="match status" value="1"/>
</dbReference>
<dbReference type="PANTHER" id="PTHR33107">
    <property type="entry name" value="KUNITZ TRYPSIN INHIBITOR 2"/>
    <property type="match status" value="1"/>
</dbReference>
<dbReference type="Proteomes" id="UP000237000">
    <property type="component" value="Unassembled WGS sequence"/>
</dbReference>
<dbReference type="InParanoid" id="A0A2P5FLC6"/>
<evidence type="ECO:0000256" key="1">
    <source>
        <dbReference type="ARBA" id="ARBA00005440"/>
    </source>
</evidence>
<gene>
    <name evidence="3" type="ORF">TorRG33x02_057900</name>
</gene>
<dbReference type="InterPro" id="IPR011065">
    <property type="entry name" value="Kunitz_inhibitor_STI-like_sf"/>
</dbReference>
<reference evidence="4" key="1">
    <citation type="submission" date="2016-06" db="EMBL/GenBank/DDBJ databases">
        <title>Parallel loss of symbiosis genes in relatives of nitrogen-fixing non-legume Parasponia.</title>
        <authorList>
            <person name="Van Velzen R."/>
            <person name="Holmer R."/>
            <person name="Bu F."/>
            <person name="Rutten L."/>
            <person name="Van Zeijl A."/>
            <person name="Liu W."/>
            <person name="Santuari L."/>
            <person name="Cao Q."/>
            <person name="Sharma T."/>
            <person name="Shen D."/>
            <person name="Roswanjaya Y."/>
            <person name="Wardhani T."/>
            <person name="Kalhor M.S."/>
            <person name="Jansen J."/>
            <person name="Van den Hoogen J."/>
            <person name="Gungor B."/>
            <person name="Hartog M."/>
            <person name="Hontelez J."/>
            <person name="Verver J."/>
            <person name="Yang W.-C."/>
            <person name="Schijlen E."/>
            <person name="Repin R."/>
            <person name="Schilthuizen M."/>
            <person name="Schranz E."/>
            <person name="Heidstra R."/>
            <person name="Miyata K."/>
            <person name="Fedorova E."/>
            <person name="Kohlen W."/>
            <person name="Bisseling T."/>
            <person name="Smit S."/>
            <person name="Geurts R."/>
        </authorList>
    </citation>
    <scope>NUCLEOTIDE SEQUENCE [LARGE SCALE GENOMIC DNA]</scope>
    <source>
        <strain evidence="4">cv. RG33-2</strain>
    </source>
</reference>
<dbReference type="AlphaFoldDB" id="A0A2P5FLC6"/>
<keyword evidence="2" id="KW-1015">Disulfide bond</keyword>